<gene>
    <name evidence="2" type="ORF">LVJ77_06805</name>
</gene>
<keyword evidence="3" id="KW-1185">Reference proteome</keyword>
<dbReference type="RefSeq" id="WP_027009189.1">
    <property type="nucleotide sequence ID" value="NZ_CP091521.1"/>
</dbReference>
<evidence type="ECO:0000256" key="1">
    <source>
        <dbReference type="SAM" id="Phobius"/>
    </source>
</evidence>
<feature type="transmembrane region" description="Helical" evidence="1">
    <location>
        <begin position="34"/>
        <end position="55"/>
    </location>
</feature>
<dbReference type="EMBL" id="CP091521">
    <property type="protein sequence ID" value="UOP04159.1"/>
    <property type="molecule type" value="Genomic_DNA"/>
</dbReference>
<reference evidence="2" key="2">
    <citation type="submission" date="2024-09" db="EMBL/GenBank/DDBJ databases">
        <authorList>
            <person name="Veyrier F.J."/>
        </authorList>
    </citation>
    <scope>NUCLEOTIDE SEQUENCE</scope>
    <source>
        <strain evidence="2">17694</strain>
    </source>
</reference>
<keyword evidence="1" id="KW-1133">Transmembrane helix</keyword>
<protein>
    <submittedName>
        <fullName evidence="2">Transglycosylase-associated protein</fullName>
    </submittedName>
</protein>
<keyword evidence="1" id="KW-0472">Membrane</keyword>
<dbReference type="AlphaFoldDB" id="A0A8T9MSF7"/>
<dbReference type="Proteomes" id="UP000831534">
    <property type="component" value="Chromosome"/>
</dbReference>
<name>A0A8T9MSF7_9NEIS</name>
<evidence type="ECO:0000313" key="2">
    <source>
        <dbReference type="EMBL" id="UOP04159.1"/>
    </source>
</evidence>
<accession>A0A8T9MSF7</accession>
<proteinExistence type="predicted"/>
<sequence>MLGLAILFGLAVWCVVTLIATLIGYTIGKKKGMVTGFMLTMGGWLVWWAVEFAYIQAKVSYLCHTEAGTTVYVTPEQWRKQIGEAEWQTLQEDFKNISSNWTVEFNGKKYYGLNQPNRRLINFYARDKNSDGISDYDEIYVDKITNQVLFTQRFFSVGTPAIANSLEGLKFWLDRVDDCGPDNDEDRFFHRNYTNYSIE</sequence>
<organism evidence="2 3">
    <name type="scientific">Conchiformibius kuhniae</name>
    <dbReference type="NCBI Taxonomy" id="211502"/>
    <lineage>
        <taxon>Bacteria</taxon>
        <taxon>Pseudomonadati</taxon>
        <taxon>Pseudomonadota</taxon>
        <taxon>Betaproteobacteria</taxon>
        <taxon>Neisseriales</taxon>
        <taxon>Neisseriaceae</taxon>
        <taxon>Conchiformibius</taxon>
    </lineage>
</organism>
<evidence type="ECO:0000313" key="3">
    <source>
        <dbReference type="Proteomes" id="UP000831534"/>
    </source>
</evidence>
<keyword evidence="1" id="KW-0812">Transmembrane</keyword>
<dbReference type="KEGG" id="ckh:LVJ77_06805"/>
<reference evidence="2" key="1">
    <citation type="journal article" date="2022" name="Res Sq">
        <title>Evolution of multicellular longitudinally dividing oral cavity symbionts (Neisseriaceae).</title>
        <authorList>
            <person name="Nyongesa S."/>
            <person name="Weber P."/>
            <person name="Bernet E."/>
            <person name="Pullido F."/>
            <person name="Nieckarz M."/>
            <person name="Delaby M."/>
            <person name="Nieves C."/>
            <person name="Viehboeck T."/>
            <person name="Krause N."/>
            <person name="Rivera-Millot A."/>
            <person name="Nakamura A."/>
            <person name="Vischer N."/>
            <person name="VanNieuwenhze M."/>
            <person name="Brun Y."/>
            <person name="Cava F."/>
            <person name="Bulgheresi S."/>
            <person name="Veyrier F."/>
        </authorList>
    </citation>
    <scope>NUCLEOTIDE SEQUENCE</scope>
    <source>
        <strain evidence="2">17694</strain>
    </source>
</reference>
<feature type="transmembrane region" description="Helical" evidence="1">
    <location>
        <begin position="6"/>
        <end position="27"/>
    </location>
</feature>